<keyword evidence="2" id="KW-1185">Reference proteome</keyword>
<proteinExistence type="predicted"/>
<sequence>MNNYFITQPPYSNSKKKFVSLINFINKGLRFVDLGYQVQQLDTRVDMNTVEQRINYYHLLTNIITSNVPGDVIELGTFTGQCAALFEKIIEVNASDKKLHVYDSFGVSFKFKGDIEEKLKENFITAGLKAPVIHRGNFFDTLPSELPEKLSFIHIDCGFGGDPLEHKKVMMHCLQSVYPRMATGAICIMMDYNDPAENGIAPNVAPGVKLACDEFLTGKPETIMALYGNTYLHAYFRKV</sequence>
<name>A0ABR7X0U3_9SPHI</name>
<protein>
    <recommendedName>
        <fullName evidence="3">Class I SAM-dependent methyltransferase</fullName>
    </recommendedName>
</protein>
<gene>
    <name evidence="1" type="ORF">IDJ75_02855</name>
</gene>
<accession>A0ABR7X0U3</accession>
<dbReference type="RefSeq" id="WP_191174095.1">
    <property type="nucleotide sequence ID" value="NZ_JACWMW010000001.1"/>
</dbReference>
<comment type="caution">
    <text evidence="1">The sequence shown here is derived from an EMBL/GenBank/DDBJ whole genome shotgun (WGS) entry which is preliminary data.</text>
</comment>
<reference evidence="1 2" key="1">
    <citation type="submission" date="2020-09" db="EMBL/GenBank/DDBJ databases">
        <title>Novel species of Mucilaginibacter isolated from a glacier on the Tibetan Plateau.</title>
        <authorList>
            <person name="Liu Q."/>
            <person name="Xin Y.-H."/>
        </authorList>
    </citation>
    <scope>NUCLEOTIDE SEQUENCE [LARGE SCALE GENOMIC DNA]</scope>
    <source>
        <strain evidence="1 2">CGMCC 1.13878</strain>
    </source>
</reference>
<dbReference type="PANTHER" id="PTHR40036">
    <property type="entry name" value="MACROCIN O-METHYLTRANSFERASE"/>
    <property type="match status" value="1"/>
</dbReference>
<dbReference type="PANTHER" id="PTHR40036:SF1">
    <property type="entry name" value="MACROCIN O-METHYLTRANSFERASE"/>
    <property type="match status" value="1"/>
</dbReference>
<dbReference type="Gene3D" id="3.40.50.150">
    <property type="entry name" value="Vaccinia Virus protein VP39"/>
    <property type="match status" value="1"/>
</dbReference>
<dbReference type="SUPFAM" id="SSF53335">
    <property type="entry name" value="S-adenosyl-L-methionine-dependent methyltransferases"/>
    <property type="match status" value="1"/>
</dbReference>
<dbReference type="Pfam" id="PF05711">
    <property type="entry name" value="TylF"/>
    <property type="match status" value="1"/>
</dbReference>
<evidence type="ECO:0000313" key="2">
    <source>
        <dbReference type="Proteomes" id="UP000618754"/>
    </source>
</evidence>
<dbReference type="InterPro" id="IPR008884">
    <property type="entry name" value="TylF_MeTrfase"/>
</dbReference>
<dbReference type="InterPro" id="IPR029063">
    <property type="entry name" value="SAM-dependent_MTases_sf"/>
</dbReference>
<evidence type="ECO:0000313" key="1">
    <source>
        <dbReference type="EMBL" id="MBD1384204.1"/>
    </source>
</evidence>
<organism evidence="1 2">
    <name type="scientific">Mucilaginibacter rigui</name>
    <dbReference type="NCBI Taxonomy" id="534635"/>
    <lineage>
        <taxon>Bacteria</taxon>
        <taxon>Pseudomonadati</taxon>
        <taxon>Bacteroidota</taxon>
        <taxon>Sphingobacteriia</taxon>
        <taxon>Sphingobacteriales</taxon>
        <taxon>Sphingobacteriaceae</taxon>
        <taxon>Mucilaginibacter</taxon>
    </lineage>
</organism>
<dbReference type="EMBL" id="JACWMW010000001">
    <property type="protein sequence ID" value="MBD1384204.1"/>
    <property type="molecule type" value="Genomic_DNA"/>
</dbReference>
<evidence type="ECO:0008006" key="3">
    <source>
        <dbReference type="Google" id="ProtNLM"/>
    </source>
</evidence>
<dbReference type="Proteomes" id="UP000618754">
    <property type="component" value="Unassembled WGS sequence"/>
</dbReference>